<evidence type="ECO:0000313" key="1">
    <source>
        <dbReference type="EMBL" id="MBH8574567.1"/>
    </source>
</evidence>
<gene>
    <name evidence="1" type="ORF">I8752_16355</name>
</gene>
<accession>A0A8J7LE47</accession>
<dbReference type="EMBL" id="JAECZA010000078">
    <property type="protein sequence ID" value="MBH8574567.1"/>
    <property type="molecule type" value="Genomic_DNA"/>
</dbReference>
<dbReference type="RefSeq" id="WP_214433374.1">
    <property type="nucleotide sequence ID" value="NZ_CAWPUQ010000315.1"/>
</dbReference>
<keyword evidence="2" id="KW-1185">Reference proteome</keyword>
<proteinExistence type="predicted"/>
<name>A0A8J7LE47_9NOST</name>
<comment type="caution">
    <text evidence="1">The sequence shown here is derived from an EMBL/GenBank/DDBJ whole genome shotgun (WGS) entry which is preliminary data.</text>
</comment>
<organism evidence="1 2">
    <name type="scientific">Dendronalium phyllosphericum CENA369</name>
    <dbReference type="NCBI Taxonomy" id="1725256"/>
    <lineage>
        <taxon>Bacteria</taxon>
        <taxon>Bacillati</taxon>
        <taxon>Cyanobacteriota</taxon>
        <taxon>Cyanophyceae</taxon>
        <taxon>Nostocales</taxon>
        <taxon>Nostocaceae</taxon>
        <taxon>Dendronalium</taxon>
        <taxon>Dendronalium phyllosphericum</taxon>
    </lineage>
</organism>
<evidence type="ECO:0000313" key="2">
    <source>
        <dbReference type="Proteomes" id="UP000662314"/>
    </source>
</evidence>
<dbReference type="Proteomes" id="UP000662314">
    <property type="component" value="Unassembled WGS sequence"/>
</dbReference>
<reference evidence="1 2" key="1">
    <citation type="journal article" date="2021" name="Int. J. Syst. Evol. Microbiol.">
        <title>Amazonocrinis nigriterrae gen. nov., sp. nov., Atlanticothrix silvestris gen. nov., sp. nov. and Dendronalium phyllosphericum gen. nov., sp. nov., nostocacean cyanobacteria from Brazilian environments.</title>
        <authorList>
            <person name="Alvarenga D.O."/>
            <person name="Andreote A.P.D."/>
            <person name="Branco L.H.Z."/>
            <person name="Delbaje E."/>
            <person name="Cruz R.B."/>
            <person name="Varani A.M."/>
            <person name="Fiore M.F."/>
        </authorList>
    </citation>
    <scope>NUCLEOTIDE SEQUENCE [LARGE SCALE GENOMIC DNA]</scope>
    <source>
        <strain evidence="1 2">CENA369</strain>
    </source>
</reference>
<sequence>MTVEQLIKKLQSFPLELDVNVRAGHSSFEIESIQISDIGNILEIDLGDVDIQEDDY</sequence>
<protein>
    <submittedName>
        <fullName evidence="1">Uncharacterized protein</fullName>
    </submittedName>
</protein>
<dbReference type="AlphaFoldDB" id="A0A8J7LE47"/>